<evidence type="ECO:0000256" key="1">
    <source>
        <dbReference type="SAM" id="MobiDB-lite"/>
    </source>
</evidence>
<feature type="compositionally biased region" description="Polar residues" evidence="1">
    <location>
        <begin position="1"/>
        <end position="17"/>
    </location>
</feature>
<dbReference type="InterPro" id="IPR019999">
    <property type="entry name" value="Anth_synth_I-like"/>
</dbReference>
<organism evidence="3 4">
    <name type="scientific">Psychrobacter nivimaris</name>
    <dbReference type="NCBI Taxonomy" id="281738"/>
    <lineage>
        <taxon>Bacteria</taxon>
        <taxon>Pseudomonadati</taxon>
        <taxon>Pseudomonadota</taxon>
        <taxon>Gammaproteobacteria</taxon>
        <taxon>Moraxellales</taxon>
        <taxon>Moraxellaceae</taxon>
        <taxon>Psychrobacter</taxon>
    </lineage>
</organism>
<dbReference type="InterPro" id="IPR005801">
    <property type="entry name" value="ADC_synthase"/>
</dbReference>
<dbReference type="Gene3D" id="3.60.120.10">
    <property type="entry name" value="Anthranilate synthase"/>
    <property type="match status" value="1"/>
</dbReference>
<dbReference type="PANTHER" id="PTHR11236">
    <property type="entry name" value="AMINOBENZOATE/ANTHRANILATE SYNTHASE"/>
    <property type="match status" value="1"/>
</dbReference>
<evidence type="ECO:0000313" key="4">
    <source>
        <dbReference type="Proteomes" id="UP000471465"/>
    </source>
</evidence>
<dbReference type="PANTHER" id="PTHR11236:SF50">
    <property type="entry name" value="AMINODEOXYCHORISMATE SYNTHASE COMPONENT 1"/>
    <property type="match status" value="1"/>
</dbReference>
<dbReference type="SUPFAM" id="SSF56322">
    <property type="entry name" value="ADC synthase"/>
    <property type="match status" value="1"/>
</dbReference>
<dbReference type="Pfam" id="PF00425">
    <property type="entry name" value="Chorismate_bind"/>
    <property type="match status" value="1"/>
</dbReference>
<dbReference type="Proteomes" id="UP000471465">
    <property type="component" value="Unassembled WGS sequence"/>
</dbReference>
<accession>A0A6N7BTV6</accession>
<dbReference type="RefSeq" id="WP_160023416.1">
    <property type="nucleotide sequence ID" value="NZ_VZIZ01000036.1"/>
</dbReference>
<feature type="region of interest" description="Disordered" evidence="1">
    <location>
        <begin position="1"/>
        <end position="21"/>
    </location>
</feature>
<dbReference type="GO" id="GO:0000162">
    <property type="term" value="P:L-tryptophan biosynthetic process"/>
    <property type="evidence" value="ECO:0007669"/>
    <property type="project" value="TreeGrafter"/>
</dbReference>
<evidence type="ECO:0000313" key="3">
    <source>
        <dbReference type="EMBL" id="KAF0567768.1"/>
    </source>
</evidence>
<dbReference type="PRINTS" id="PR00095">
    <property type="entry name" value="ANTSNTHASEI"/>
</dbReference>
<comment type="caution">
    <text evidence="3">The sequence shown here is derived from an EMBL/GenBank/DDBJ whole genome shotgun (WGS) entry which is preliminary data.</text>
</comment>
<proteinExistence type="predicted"/>
<feature type="domain" description="Chorismate-utilising enzyme C-terminal" evidence="2">
    <location>
        <begin position="270"/>
        <end position="565"/>
    </location>
</feature>
<keyword evidence="3" id="KW-0032">Aminotransferase</keyword>
<dbReference type="EMBL" id="VZIZ01000036">
    <property type="protein sequence ID" value="KAF0567768.1"/>
    <property type="molecule type" value="Genomic_DNA"/>
</dbReference>
<reference evidence="3 4" key="1">
    <citation type="submission" date="2019-09" db="EMBL/GenBank/DDBJ databases">
        <title>Draft genome sequence of Psychrobacter nivimaris LAMA 639, in search for biotechnological relevant genes.</title>
        <authorList>
            <person name="Lima A.O.S."/>
            <person name="Staloch B.E.K."/>
            <person name="Freitas R.C."/>
            <person name="Niero H."/>
            <person name="Silva M.A.C."/>
        </authorList>
    </citation>
    <scope>NUCLEOTIDE SEQUENCE [LARGE SCALE GENOMIC DNA]</scope>
    <source>
        <strain evidence="3 4">LAMA 639</strain>
    </source>
</reference>
<gene>
    <name evidence="3" type="ORF">FQV37_1883</name>
</gene>
<dbReference type="GO" id="GO:0046820">
    <property type="term" value="F:4-amino-4-deoxychorismate synthase activity"/>
    <property type="evidence" value="ECO:0007669"/>
    <property type="project" value="UniProtKB-EC"/>
</dbReference>
<name>A0A6N7BTV6_9GAMM</name>
<dbReference type="AlphaFoldDB" id="A0A6N7BTV6"/>
<keyword evidence="4" id="KW-1185">Reference proteome</keyword>
<sequence length="577" mass="64625">MLVSNHNTTEQTDSAPSLASKPSWRFGDLSAAELMPQLQRHLLDQDIKANWQLVWLNNDGRPVIGFLPKVSWSVYPNDKQALNSSPNIYKMIKSCRNTDLSRDTNVNSVDNSYASTTAYISYLEWQEELIAYSNAQEVNHDTSYINNEESPKPNYHHGLIGFIGYDIAAHELSPTDRIELAMQPCASLGHYDIYLTPTAHADTGWTLKSHLTDADVSENIGHKTNDTLINTLTSYLDELDQKLSDKYLNQPQFKDASSITPLVLSPRWSKLDYQQAFNRTQDYLQQGDCYQINLTQKWSGSLACKNNDVQSAYSLIDYLPALYRNTKAPFAGYVSVDINDGDYLNRSNSFNADSNHFELLSCSPELFFTFTREIDTGKHSIRTKPIKGTMPRGNTNEQDEMYKQQLVNSEKDRAENVMIVDLLRNDLGKYAKIGSVKVPQLFAIESFSNVHHMVSTISAELKTDTHPLAVLFGSLPAGSITGTPKKRAVEIIAELESTPRGAYCGTMGYMNFDGSGQWNVLIRTLQANTYSNDGLNKKRHINLWAGGGITVASDCDAEYQECLDKVGNLLSVLAQKT</sequence>
<keyword evidence="3" id="KW-0808">Transferase</keyword>
<dbReference type="EC" id="2.6.1.85" evidence="3"/>
<evidence type="ECO:0000259" key="2">
    <source>
        <dbReference type="Pfam" id="PF00425"/>
    </source>
</evidence>
<protein>
    <submittedName>
        <fullName evidence="3">Para-aminobenzoate synthase, aminase component</fullName>
        <ecNumber evidence="3">2.6.1.85</ecNumber>
    </submittedName>
</protein>
<dbReference type="InterPro" id="IPR015890">
    <property type="entry name" value="Chorismate_C"/>
</dbReference>